<sequence>MSTNLTPPSWFRRALDHRPRSFEVDVEGCRIHCRAWGERGRPLLVLVHGGGANSAWWDHIAPFFAATHHVIAPDLSGHGDSATRARYGLGIWSREVLAVATAADPSVRPVIVGHSMGGWVTSTAAIREGAEIDGIVVIDSPLRDRAPEEDHLRRARGRQEGYRTREAIVSRFRPVPSQDVILPYIADHIARESVRRKGLRWWWKFDPAIFSGSWLSEGPTEADTLENTFAQMPCRIAHLRCEHGAIDDDMAERIRQILQLRGPFVDLPEAGHHPMLDQPLSLVSTLRTLLEFWSIT</sequence>
<protein>
    <submittedName>
        <fullName evidence="2">Alpha/beta hydrolase</fullName>
    </submittedName>
</protein>
<evidence type="ECO:0000313" key="3">
    <source>
        <dbReference type="Proteomes" id="UP000282551"/>
    </source>
</evidence>
<name>A0A3S4RVS5_MYCCI</name>
<reference evidence="2 3" key="1">
    <citation type="submission" date="2018-12" db="EMBL/GenBank/DDBJ databases">
        <authorList>
            <consortium name="Pathogen Informatics"/>
        </authorList>
    </citation>
    <scope>NUCLEOTIDE SEQUENCE [LARGE SCALE GENOMIC DNA]</scope>
    <source>
        <strain evidence="2 3">NCTC10485</strain>
    </source>
</reference>
<dbReference type="Pfam" id="PF12697">
    <property type="entry name" value="Abhydrolase_6"/>
    <property type="match status" value="1"/>
</dbReference>
<evidence type="ECO:0000259" key="1">
    <source>
        <dbReference type="Pfam" id="PF12697"/>
    </source>
</evidence>
<dbReference type="SUPFAM" id="SSF53474">
    <property type="entry name" value="alpha/beta-Hydrolases"/>
    <property type="match status" value="1"/>
</dbReference>
<organism evidence="2 3">
    <name type="scientific">Mycolicibacterium chitae</name>
    <name type="common">Mycobacterium chitae</name>
    <dbReference type="NCBI Taxonomy" id="1792"/>
    <lineage>
        <taxon>Bacteria</taxon>
        <taxon>Bacillati</taxon>
        <taxon>Actinomycetota</taxon>
        <taxon>Actinomycetes</taxon>
        <taxon>Mycobacteriales</taxon>
        <taxon>Mycobacteriaceae</taxon>
        <taxon>Mycolicibacterium</taxon>
    </lineage>
</organism>
<dbReference type="EMBL" id="LR134355">
    <property type="protein sequence ID" value="VEG50056.1"/>
    <property type="molecule type" value="Genomic_DNA"/>
</dbReference>
<dbReference type="GO" id="GO:0016787">
    <property type="term" value="F:hydrolase activity"/>
    <property type="evidence" value="ECO:0007669"/>
    <property type="project" value="UniProtKB-KW"/>
</dbReference>
<dbReference type="Proteomes" id="UP000282551">
    <property type="component" value="Chromosome"/>
</dbReference>
<dbReference type="Gene3D" id="3.40.50.1820">
    <property type="entry name" value="alpha/beta hydrolase"/>
    <property type="match status" value="1"/>
</dbReference>
<dbReference type="AlphaFoldDB" id="A0A3S4RVS5"/>
<feature type="domain" description="AB hydrolase-1" evidence="1">
    <location>
        <begin position="44"/>
        <end position="279"/>
    </location>
</feature>
<dbReference type="PANTHER" id="PTHR43194:SF2">
    <property type="entry name" value="PEROXISOMAL MEMBRANE PROTEIN LPX1"/>
    <property type="match status" value="1"/>
</dbReference>
<accession>A0A3S4RVS5</accession>
<dbReference type="PANTHER" id="PTHR43194">
    <property type="entry name" value="HYDROLASE ALPHA/BETA FOLD FAMILY"/>
    <property type="match status" value="1"/>
</dbReference>
<dbReference type="RefSeq" id="WP_126335644.1">
    <property type="nucleotide sequence ID" value="NZ_AP022604.1"/>
</dbReference>
<keyword evidence="3" id="KW-1185">Reference proteome</keyword>
<evidence type="ECO:0000313" key="2">
    <source>
        <dbReference type="EMBL" id="VEG50056.1"/>
    </source>
</evidence>
<dbReference type="InterPro" id="IPR000073">
    <property type="entry name" value="AB_hydrolase_1"/>
</dbReference>
<keyword evidence="2" id="KW-0378">Hydrolase</keyword>
<dbReference type="OrthoDB" id="2987348at2"/>
<dbReference type="InterPro" id="IPR050228">
    <property type="entry name" value="Carboxylesterase_BioH"/>
</dbReference>
<gene>
    <name evidence="2" type="primary">rsbQ</name>
    <name evidence="2" type="ORF">NCTC10485_04372</name>
</gene>
<proteinExistence type="predicted"/>
<dbReference type="InterPro" id="IPR029058">
    <property type="entry name" value="AB_hydrolase_fold"/>
</dbReference>